<evidence type="ECO:0000256" key="1">
    <source>
        <dbReference type="ARBA" id="ARBA00022884"/>
    </source>
</evidence>
<dbReference type="Pfam" id="PF00270">
    <property type="entry name" value="DEAD"/>
    <property type="match status" value="1"/>
</dbReference>
<dbReference type="Gramene" id="OE9A091732T1">
    <property type="protein sequence ID" value="OE9A091732C1"/>
    <property type="gene ID" value="OE9A091732"/>
</dbReference>
<dbReference type="InterPro" id="IPR027417">
    <property type="entry name" value="P-loop_NTPase"/>
</dbReference>
<dbReference type="Gene3D" id="3.40.50.300">
    <property type="entry name" value="P-loop containing nucleotide triphosphate hydrolases"/>
    <property type="match status" value="1"/>
</dbReference>
<proteinExistence type="predicted"/>
<keyword evidence="4" id="KW-0347">Helicase</keyword>
<dbReference type="Proteomes" id="UP000594638">
    <property type="component" value="Unassembled WGS sequence"/>
</dbReference>
<keyword evidence="1" id="KW-0694">RNA-binding</keyword>
<dbReference type="InterPro" id="IPR011545">
    <property type="entry name" value="DEAD/DEAH_box_helicase_dom"/>
</dbReference>
<protein>
    <submittedName>
        <fullName evidence="4">DEAD-box ATP-dependent RNA helicase 22</fullName>
    </submittedName>
</protein>
<dbReference type="PANTHER" id="PTHR47958">
    <property type="entry name" value="ATP-DEPENDENT RNA HELICASE DBP3"/>
    <property type="match status" value="1"/>
</dbReference>
<feature type="compositionally biased region" description="Acidic residues" evidence="2">
    <location>
        <begin position="126"/>
        <end position="152"/>
    </location>
</feature>
<evidence type="ECO:0000313" key="4">
    <source>
        <dbReference type="EMBL" id="CAA2955254.1"/>
    </source>
</evidence>
<sequence>MLCEQVVRMANSLCGYNSKPLLRVAAICGRQGLPVKQPDILVSTSVALLNFLYAIDTEKCRRSDFIRGAKYVVFDEADLFLCGSFQNQIVRLINMLRFDEKLLSRMRSASSGEQDLNSVALKVSDTEDEDYPQADLNVEDDKDTDDNSDVENVETKSEFINRKDWRIRKIYERSKQHILVAATLPVNGKKTAGGVLKRMFPDANWVSGNYLHCHNSRLEQKWTEVTTDSQVDALINAVNGLSSSVDSGSGIVRTMVFANTVEAVAKILTGAGVKCFHFHMSLQKSVLGILLISSRKVEFSCAQMLLLVDLISHIFHILFRQNLLLLLLYTEANRDLISAVRQVEKLGPTMEKSFSRKRSFRNKLKKRSFSKRSDAPSVPLGVTA</sequence>
<accession>A0A8S0PLX4</accession>
<dbReference type="OrthoDB" id="10256233at2759"/>
<feature type="region of interest" description="Disordered" evidence="2">
    <location>
        <begin position="362"/>
        <end position="384"/>
    </location>
</feature>
<keyword evidence="4" id="KW-0547">Nucleotide-binding</keyword>
<keyword evidence="4" id="KW-0067">ATP-binding</keyword>
<reference evidence="4 5" key="1">
    <citation type="submission" date="2019-12" db="EMBL/GenBank/DDBJ databases">
        <authorList>
            <person name="Alioto T."/>
            <person name="Alioto T."/>
            <person name="Gomez Garrido J."/>
        </authorList>
    </citation>
    <scope>NUCLEOTIDE SEQUENCE [LARGE SCALE GENOMIC DNA]</scope>
</reference>
<dbReference type="GO" id="GO:0005524">
    <property type="term" value="F:ATP binding"/>
    <property type="evidence" value="ECO:0007669"/>
    <property type="project" value="InterPro"/>
</dbReference>
<feature type="domain" description="DEAD/DEAH-box helicase" evidence="3">
    <location>
        <begin position="2"/>
        <end position="101"/>
    </location>
</feature>
<comment type="caution">
    <text evidence="4">The sequence shown here is derived from an EMBL/GenBank/DDBJ whole genome shotgun (WGS) entry which is preliminary data.</text>
</comment>
<dbReference type="AlphaFoldDB" id="A0A8S0PLX4"/>
<dbReference type="GO" id="GO:0004386">
    <property type="term" value="F:helicase activity"/>
    <property type="evidence" value="ECO:0007669"/>
    <property type="project" value="UniProtKB-KW"/>
</dbReference>
<dbReference type="EMBL" id="CACTIH010000144">
    <property type="protein sequence ID" value="CAA2955254.1"/>
    <property type="molecule type" value="Genomic_DNA"/>
</dbReference>
<gene>
    <name evidence="4" type="ORF">OLEA9_A091732</name>
</gene>
<keyword evidence="4" id="KW-0378">Hydrolase</keyword>
<keyword evidence="5" id="KW-1185">Reference proteome</keyword>
<name>A0A8S0PLX4_OLEEU</name>
<organism evidence="4 5">
    <name type="scientific">Olea europaea subsp. europaea</name>
    <dbReference type="NCBI Taxonomy" id="158383"/>
    <lineage>
        <taxon>Eukaryota</taxon>
        <taxon>Viridiplantae</taxon>
        <taxon>Streptophyta</taxon>
        <taxon>Embryophyta</taxon>
        <taxon>Tracheophyta</taxon>
        <taxon>Spermatophyta</taxon>
        <taxon>Magnoliopsida</taxon>
        <taxon>eudicotyledons</taxon>
        <taxon>Gunneridae</taxon>
        <taxon>Pentapetalae</taxon>
        <taxon>asterids</taxon>
        <taxon>lamiids</taxon>
        <taxon>Lamiales</taxon>
        <taxon>Oleaceae</taxon>
        <taxon>Oleeae</taxon>
        <taxon>Olea</taxon>
    </lineage>
</organism>
<evidence type="ECO:0000259" key="3">
    <source>
        <dbReference type="Pfam" id="PF00270"/>
    </source>
</evidence>
<evidence type="ECO:0000313" key="5">
    <source>
        <dbReference type="Proteomes" id="UP000594638"/>
    </source>
</evidence>
<evidence type="ECO:0000256" key="2">
    <source>
        <dbReference type="SAM" id="MobiDB-lite"/>
    </source>
</evidence>
<feature type="region of interest" description="Disordered" evidence="2">
    <location>
        <begin position="125"/>
        <end position="153"/>
    </location>
</feature>
<dbReference type="SUPFAM" id="SSF52540">
    <property type="entry name" value="P-loop containing nucleoside triphosphate hydrolases"/>
    <property type="match status" value="1"/>
</dbReference>
<dbReference type="GO" id="GO:0003723">
    <property type="term" value="F:RNA binding"/>
    <property type="evidence" value="ECO:0007669"/>
    <property type="project" value="UniProtKB-KW"/>
</dbReference>